<accession>A0AA35IZV9</accession>
<dbReference type="EMBL" id="OX365762">
    <property type="protein sequence ID" value="CAI4038916.1"/>
    <property type="molecule type" value="Genomic_DNA"/>
</dbReference>
<sequence>MIADSSILKKRTSTKRSTRIVSLTLVLLGIVSFLVLTWNDSLEFSENSTDLSQSRKENKEEDKKRLIYKLPNLLKTVDSLLESKENELYFLKVKEEISHIQSEVEVDIPAPSSMISSTFSSTSSPTDDIVTSSTTSTINSQSSSMISQKKYDYKNFDPKANFLDIIKTSPAVLFIKSSQSDSIFLRNLLQKEFEISPELATVDLEKHSRGYELEKYIKQNKLNIDPDIALESIHPPYLFLNGVSLINNGIEKDIIEPHSKGSLLSVLKSEARGNLLVEKKDIPSNS</sequence>
<dbReference type="RefSeq" id="XP_056082031.1">
    <property type="nucleotide sequence ID" value="XM_056222328.1"/>
</dbReference>
<keyword evidence="3" id="KW-1185">Reference proteome</keyword>
<gene>
    <name evidence="2" type="primary">SMKI06G2680</name>
    <name evidence="2" type="ORF">SMKI_06G2680</name>
</gene>
<reference evidence="2" key="1">
    <citation type="submission" date="2022-10" db="EMBL/GenBank/DDBJ databases">
        <authorList>
            <person name="Byrne P K."/>
        </authorList>
    </citation>
    <scope>NUCLEOTIDE SEQUENCE</scope>
    <source>
        <strain evidence="2">IFO1815</strain>
    </source>
</reference>
<evidence type="ECO:0000256" key="1">
    <source>
        <dbReference type="SAM" id="Phobius"/>
    </source>
</evidence>
<evidence type="ECO:0000313" key="3">
    <source>
        <dbReference type="Proteomes" id="UP001161438"/>
    </source>
</evidence>
<dbReference type="Gene3D" id="3.40.30.10">
    <property type="entry name" value="Glutaredoxin"/>
    <property type="match status" value="1"/>
</dbReference>
<name>A0AA35IZV9_SACMI</name>
<dbReference type="AlphaFoldDB" id="A0AA35IZV9"/>
<evidence type="ECO:0008006" key="4">
    <source>
        <dbReference type="Google" id="ProtNLM"/>
    </source>
</evidence>
<keyword evidence="1" id="KW-0812">Transmembrane</keyword>
<organism evidence="2 3">
    <name type="scientific">Saccharomyces mikatae IFO 1815</name>
    <dbReference type="NCBI Taxonomy" id="226126"/>
    <lineage>
        <taxon>Eukaryota</taxon>
        <taxon>Fungi</taxon>
        <taxon>Dikarya</taxon>
        <taxon>Ascomycota</taxon>
        <taxon>Saccharomycotina</taxon>
        <taxon>Saccharomycetes</taxon>
        <taxon>Saccharomycetales</taxon>
        <taxon>Saccharomycetaceae</taxon>
        <taxon>Saccharomyces</taxon>
    </lineage>
</organism>
<evidence type="ECO:0000313" key="2">
    <source>
        <dbReference type="EMBL" id="CAI4038916.1"/>
    </source>
</evidence>
<dbReference type="GeneID" id="80918127"/>
<proteinExistence type="predicted"/>
<dbReference type="PROSITE" id="PS51354">
    <property type="entry name" value="GLUTAREDOXIN_2"/>
    <property type="match status" value="1"/>
</dbReference>
<keyword evidence="1" id="KW-1133">Transmembrane helix</keyword>
<dbReference type="Proteomes" id="UP001161438">
    <property type="component" value="Chromosome 6"/>
</dbReference>
<feature type="transmembrane region" description="Helical" evidence="1">
    <location>
        <begin position="20"/>
        <end position="38"/>
    </location>
</feature>
<protein>
    <recommendedName>
        <fullName evidence="4">Prm4p</fullName>
    </recommendedName>
</protein>
<keyword evidence="1" id="KW-0472">Membrane</keyword>